<sequence>MTEPTLLDVLGKQAENQRQDIHTALPAKAVSCNGHSVTIELMITQLVKDGQSIALPPLVDVPVGFYRGGGFCVTVPIQAGDEGLAIFAERCIDGWYASGKQSLPLDARFHDLSDAFFLPQGSSQPNKIPDYSTDALSMQTDDGSTFIRLQKGKIKIKGHIEHEGNSEQTGQHTQKGNWSQVEGEANSTGKISAAKGVFGGVDVENHDHPDSHGGNTGKPNK</sequence>
<dbReference type="Gene3D" id="2.40.50.230">
    <property type="entry name" value="Gp5 N-terminal domain"/>
    <property type="match status" value="1"/>
</dbReference>
<dbReference type="Proteomes" id="UP000254208">
    <property type="component" value="Unassembled WGS sequence"/>
</dbReference>
<feature type="domain" description="Phage protein Gp138 N-terminal" evidence="2">
    <location>
        <begin position="25"/>
        <end position="119"/>
    </location>
</feature>
<dbReference type="RefSeq" id="WP_115167515.1">
    <property type="nucleotide sequence ID" value="NZ_CP077317.1"/>
</dbReference>
<protein>
    <recommendedName>
        <fullName evidence="2">Phage protein Gp138 N-terminal domain-containing protein</fullName>
    </recommendedName>
</protein>
<proteinExistence type="predicted"/>
<evidence type="ECO:0000313" key="4">
    <source>
        <dbReference type="Proteomes" id="UP000254208"/>
    </source>
</evidence>
<dbReference type="InterPro" id="IPR037026">
    <property type="entry name" value="Vgr_OB-fold_dom_sf"/>
</dbReference>
<dbReference type="EMBL" id="UGTZ01000001">
    <property type="protein sequence ID" value="SUC32000.1"/>
    <property type="molecule type" value="Genomic_DNA"/>
</dbReference>
<evidence type="ECO:0000313" key="3">
    <source>
        <dbReference type="EMBL" id="SUC32000.1"/>
    </source>
</evidence>
<dbReference type="AlphaFoldDB" id="A0A379FTA1"/>
<evidence type="ECO:0000259" key="2">
    <source>
        <dbReference type="Pfam" id="PF18352"/>
    </source>
</evidence>
<evidence type="ECO:0000256" key="1">
    <source>
        <dbReference type="SAM" id="MobiDB-lite"/>
    </source>
</evidence>
<dbReference type="GeneID" id="93674907"/>
<dbReference type="InterPro" id="IPR041599">
    <property type="entry name" value="Gp138_N"/>
</dbReference>
<organism evidence="3 4">
    <name type="scientific">Providencia rettgeri</name>
    <dbReference type="NCBI Taxonomy" id="587"/>
    <lineage>
        <taxon>Bacteria</taxon>
        <taxon>Pseudomonadati</taxon>
        <taxon>Pseudomonadota</taxon>
        <taxon>Gammaproteobacteria</taxon>
        <taxon>Enterobacterales</taxon>
        <taxon>Morganellaceae</taxon>
        <taxon>Providencia</taxon>
    </lineage>
</organism>
<name>A0A379FTA1_PRORE</name>
<gene>
    <name evidence="3" type="ORF">NCTC11801_02973</name>
</gene>
<accession>A0A379FTA1</accession>
<dbReference type="Pfam" id="PF18352">
    <property type="entry name" value="Gp138_N"/>
    <property type="match status" value="1"/>
</dbReference>
<reference evidence="3 4" key="1">
    <citation type="submission" date="2018-06" db="EMBL/GenBank/DDBJ databases">
        <authorList>
            <consortium name="Pathogen Informatics"/>
            <person name="Doyle S."/>
        </authorList>
    </citation>
    <scope>NUCLEOTIDE SEQUENCE [LARGE SCALE GENOMIC DNA]</scope>
    <source>
        <strain evidence="3 4">NCTC11801</strain>
    </source>
</reference>
<feature type="region of interest" description="Disordered" evidence="1">
    <location>
        <begin position="161"/>
        <end position="221"/>
    </location>
</feature>
<feature type="compositionally biased region" description="Polar residues" evidence="1">
    <location>
        <begin position="166"/>
        <end position="190"/>
    </location>
</feature>